<evidence type="ECO:0000256" key="1">
    <source>
        <dbReference type="ARBA" id="ARBA00010282"/>
    </source>
</evidence>
<proteinExistence type="inferred from homology"/>
<dbReference type="Pfam" id="PF02657">
    <property type="entry name" value="SufE"/>
    <property type="match status" value="1"/>
</dbReference>
<dbReference type="OrthoDB" id="9806335at2"/>
<name>A0A2A9ELN1_9MICO</name>
<dbReference type="EMBL" id="PDJI01000004">
    <property type="protein sequence ID" value="PFG39874.1"/>
    <property type="molecule type" value="Genomic_DNA"/>
</dbReference>
<comment type="caution">
    <text evidence="3">The sequence shown here is derived from an EMBL/GenBank/DDBJ whole genome shotgun (WGS) entry which is preliminary data.</text>
</comment>
<dbReference type="PANTHER" id="PTHR43597:SF5">
    <property type="entry name" value="SUFE-LIKE PROTEIN 2, CHLOROPLASTIC"/>
    <property type="match status" value="1"/>
</dbReference>
<organism evidence="3 4">
    <name type="scientific">Georgenia soli</name>
    <dbReference type="NCBI Taxonomy" id="638953"/>
    <lineage>
        <taxon>Bacteria</taxon>
        <taxon>Bacillati</taxon>
        <taxon>Actinomycetota</taxon>
        <taxon>Actinomycetes</taxon>
        <taxon>Micrococcales</taxon>
        <taxon>Bogoriellaceae</taxon>
        <taxon>Georgenia</taxon>
    </lineage>
</organism>
<sequence length="156" mass="16659">MSAPTADLPAGFAEIVDDFNAVAAPDRLQMLLEFSRNLPALPERYADHPELLEPVPECQSPIFLIAELEGTGDDAIVHLHFQSPREAPTTSGFAGILHEALDGLTAAEVLAVPGDVSDRLGLAQAVSPLRLRGMAGMLGRIKRQVREKSARLTGPS</sequence>
<dbReference type="SUPFAM" id="SSF82649">
    <property type="entry name" value="SufE/NifU"/>
    <property type="match status" value="1"/>
</dbReference>
<keyword evidence="4" id="KW-1185">Reference proteome</keyword>
<protein>
    <submittedName>
        <fullName evidence="3">Cysteine desulfuration protein SufE</fullName>
    </submittedName>
</protein>
<evidence type="ECO:0000259" key="2">
    <source>
        <dbReference type="Pfam" id="PF02657"/>
    </source>
</evidence>
<dbReference type="PANTHER" id="PTHR43597">
    <property type="entry name" value="SULFUR ACCEPTOR PROTEIN CSDE"/>
    <property type="match status" value="1"/>
</dbReference>
<dbReference type="RefSeq" id="WP_098483898.1">
    <property type="nucleotide sequence ID" value="NZ_PDJI01000004.1"/>
</dbReference>
<dbReference type="Gene3D" id="3.90.1010.10">
    <property type="match status" value="1"/>
</dbReference>
<reference evidence="3 4" key="1">
    <citation type="submission" date="2017-10" db="EMBL/GenBank/DDBJ databases">
        <title>Sequencing the genomes of 1000 actinobacteria strains.</title>
        <authorList>
            <person name="Klenk H.-P."/>
        </authorList>
    </citation>
    <scope>NUCLEOTIDE SEQUENCE [LARGE SCALE GENOMIC DNA]</scope>
    <source>
        <strain evidence="3 4">DSM 21838</strain>
    </source>
</reference>
<accession>A0A2A9ELN1</accession>
<dbReference type="InterPro" id="IPR003808">
    <property type="entry name" value="Fe-S_metab-assoc_dom"/>
</dbReference>
<gene>
    <name evidence="3" type="ORF">ATJ97_2394</name>
</gene>
<evidence type="ECO:0000313" key="3">
    <source>
        <dbReference type="EMBL" id="PFG39874.1"/>
    </source>
</evidence>
<feature type="domain" description="Fe-S metabolism associated" evidence="2">
    <location>
        <begin position="17"/>
        <end position="144"/>
    </location>
</feature>
<evidence type="ECO:0000313" key="4">
    <source>
        <dbReference type="Proteomes" id="UP000222106"/>
    </source>
</evidence>
<dbReference type="AlphaFoldDB" id="A0A2A9ELN1"/>
<dbReference type="Proteomes" id="UP000222106">
    <property type="component" value="Unassembled WGS sequence"/>
</dbReference>
<comment type="similarity">
    <text evidence="1">Belongs to the SufE family.</text>
</comment>